<dbReference type="CDD" id="cd00090">
    <property type="entry name" value="HTH_ARSR"/>
    <property type="match status" value="1"/>
</dbReference>
<comment type="caution">
    <text evidence="1">The sequence shown here is derived from an EMBL/GenBank/DDBJ whole genome shotgun (WGS) entry which is preliminary data.</text>
</comment>
<organism evidence="1 2">
    <name type="scientific">Kribbella sancticallisti</name>
    <dbReference type="NCBI Taxonomy" id="460087"/>
    <lineage>
        <taxon>Bacteria</taxon>
        <taxon>Bacillati</taxon>
        <taxon>Actinomycetota</taxon>
        <taxon>Actinomycetes</taxon>
        <taxon>Propionibacteriales</taxon>
        <taxon>Kribbellaceae</taxon>
        <taxon>Kribbella</taxon>
    </lineage>
</organism>
<name>A0ABP4PM24_9ACTN</name>
<dbReference type="Pfam" id="PF12840">
    <property type="entry name" value="HTH_20"/>
    <property type="match status" value="1"/>
</dbReference>
<evidence type="ECO:0000313" key="2">
    <source>
        <dbReference type="Proteomes" id="UP001500393"/>
    </source>
</evidence>
<dbReference type="Gene3D" id="1.10.10.10">
    <property type="entry name" value="Winged helix-like DNA-binding domain superfamily/Winged helix DNA-binding domain"/>
    <property type="match status" value="1"/>
</dbReference>
<sequence length="230" mass="24988">MDKSVDARVQAVAALDEPTRRRLYDHVVAQPTPVSRDDAAEALGVPRTTAAFHLDKLADEGLLEVVFERRTGRSGPGAGRPAKLYRRSDREIEVSFPERQYDVAGRLLAAALEDAESTGDSPRQALERRAGKYGEAVGRAARSEPRTPLTRVLESHGFEPREHDLGIDLINCPFHALAKDYTDLVCTMNLRLVGGVLTGLGDTGLLAELDPQPPHCCVRLTRIGSEGGEG</sequence>
<reference evidence="2" key="1">
    <citation type="journal article" date="2019" name="Int. J. Syst. Evol. Microbiol.">
        <title>The Global Catalogue of Microorganisms (GCM) 10K type strain sequencing project: providing services to taxonomists for standard genome sequencing and annotation.</title>
        <authorList>
            <consortium name="The Broad Institute Genomics Platform"/>
            <consortium name="The Broad Institute Genome Sequencing Center for Infectious Disease"/>
            <person name="Wu L."/>
            <person name="Ma J."/>
        </authorList>
    </citation>
    <scope>NUCLEOTIDE SEQUENCE [LARGE SCALE GENOMIC DNA]</scope>
    <source>
        <strain evidence="2">JCM 14969</strain>
    </source>
</reference>
<proteinExistence type="predicted"/>
<dbReference type="InterPro" id="IPR036390">
    <property type="entry name" value="WH_DNA-bd_sf"/>
</dbReference>
<dbReference type="Proteomes" id="UP001500393">
    <property type="component" value="Unassembled WGS sequence"/>
</dbReference>
<dbReference type="InterPro" id="IPR036388">
    <property type="entry name" value="WH-like_DNA-bd_sf"/>
</dbReference>
<dbReference type="RefSeq" id="WP_344216184.1">
    <property type="nucleotide sequence ID" value="NZ_BAAAOS010000025.1"/>
</dbReference>
<evidence type="ECO:0000313" key="1">
    <source>
        <dbReference type="EMBL" id="GAA1583018.1"/>
    </source>
</evidence>
<dbReference type="EMBL" id="BAAAOS010000025">
    <property type="protein sequence ID" value="GAA1583018.1"/>
    <property type="molecule type" value="Genomic_DNA"/>
</dbReference>
<keyword evidence="2" id="KW-1185">Reference proteome</keyword>
<protein>
    <submittedName>
        <fullName evidence="1">Helix-turn-helix domain-containing protein</fullName>
    </submittedName>
</protein>
<gene>
    <name evidence="1" type="ORF">GCM10009789_40970</name>
</gene>
<dbReference type="InterPro" id="IPR011991">
    <property type="entry name" value="ArsR-like_HTH"/>
</dbReference>
<accession>A0ABP4PM24</accession>
<dbReference type="SUPFAM" id="SSF46785">
    <property type="entry name" value="Winged helix' DNA-binding domain"/>
    <property type="match status" value="1"/>
</dbReference>